<keyword evidence="4" id="KW-1185">Reference proteome</keyword>
<dbReference type="PANTHER" id="PTHR10458:SF22">
    <property type="entry name" value="PEPTIDE DEFORMYLASE"/>
    <property type="match status" value="1"/>
</dbReference>
<evidence type="ECO:0000313" key="4">
    <source>
        <dbReference type="Proteomes" id="UP001461341"/>
    </source>
</evidence>
<dbReference type="NCBIfam" id="NF001159">
    <property type="entry name" value="PRK00150.1-3"/>
    <property type="match status" value="1"/>
</dbReference>
<dbReference type="GO" id="GO:0042586">
    <property type="term" value="F:peptide deformylase activity"/>
    <property type="evidence" value="ECO:0007669"/>
    <property type="project" value="UniProtKB-EC"/>
</dbReference>
<dbReference type="PRINTS" id="PR01576">
    <property type="entry name" value="PDEFORMYLASE"/>
</dbReference>
<evidence type="ECO:0000313" key="3">
    <source>
        <dbReference type="EMBL" id="WZL75188.1"/>
    </source>
</evidence>
<dbReference type="CDD" id="cd00487">
    <property type="entry name" value="Pep_deformylase"/>
    <property type="match status" value="1"/>
</dbReference>
<gene>
    <name evidence="2 3" type="primary">def</name>
    <name evidence="3" type="ORF">QBE54_06175</name>
</gene>
<dbReference type="EC" id="3.5.1.88" evidence="2"/>
<feature type="binding site" evidence="2">
    <location>
        <position position="90"/>
    </location>
    <ligand>
        <name>Fe cation</name>
        <dbReference type="ChEBI" id="CHEBI:24875"/>
    </ligand>
</feature>
<dbReference type="EMBL" id="CP121689">
    <property type="protein sequence ID" value="WZL75188.1"/>
    <property type="molecule type" value="Genomic_DNA"/>
</dbReference>
<feature type="binding site" evidence="2">
    <location>
        <position position="136"/>
    </location>
    <ligand>
        <name>Fe cation</name>
        <dbReference type="ChEBI" id="CHEBI:24875"/>
    </ligand>
</feature>
<keyword evidence="2 3" id="KW-0378">Hydrolase</keyword>
<dbReference type="RefSeq" id="WP_369017334.1">
    <property type="nucleotide sequence ID" value="NZ_CP121689.1"/>
</dbReference>
<comment type="cofactor">
    <cofactor evidence="2">
        <name>Fe(2+)</name>
        <dbReference type="ChEBI" id="CHEBI:29033"/>
    </cofactor>
    <text evidence="2">Binds 1 Fe(2+) ion.</text>
</comment>
<dbReference type="Gene3D" id="3.90.45.10">
    <property type="entry name" value="Peptide deformylase"/>
    <property type="match status" value="1"/>
</dbReference>
<keyword evidence="2" id="KW-0479">Metal-binding</keyword>
<comment type="similarity">
    <text evidence="1 2">Belongs to the polypeptide deformylase family.</text>
</comment>
<accession>A0ABZ2Y841</accession>
<dbReference type="InterPro" id="IPR036821">
    <property type="entry name" value="Peptide_deformylase_sf"/>
</dbReference>
<dbReference type="PIRSF" id="PIRSF004749">
    <property type="entry name" value="Pep_def"/>
    <property type="match status" value="1"/>
</dbReference>
<comment type="catalytic activity">
    <reaction evidence="2">
        <text>N-terminal N-formyl-L-methionyl-[peptide] + H2O = N-terminal L-methionyl-[peptide] + formate</text>
        <dbReference type="Rhea" id="RHEA:24420"/>
        <dbReference type="Rhea" id="RHEA-COMP:10639"/>
        <dbReference type="Rhea" id="RHEA-COMP:10640"/>
        <dbReference type="ChEBI" id="CHEBI:15377"/>
        <dbReference type="ChEBI" id="CHEBI:15740"/>
        <dbReference type="ChEBI" id="CHEBI:49298"/>
        <dbReference type="ChEBI" id="CHEBI:64731"/>
        <dbReference type="EC" id="3.5.1.88"/>
    </reaction>
</comment>
<dbReference type="PANTHER" id="PTHR10458">
    <property type="entry name" value="PEPTIDE DEFORMYLASE"/>
    <property type="match status" value="1"/>
</dbReference>
<evidence type="ECO:0000256" key="2">
    <source>
        <dbReference type="HAMAP-Rule" id="MF_00163"/>
    </source>
</evidence>
<dbReference type="HAMAP" id="MF_00163">
    <property type="entry name" value="Pep_deformylase"/>
    <property type="match status" value="1"/>
</dbReference>
<dbReference type="SUPFAM" id="SSF56420">
    <property type="entry name" value="Peptide deformylase"/>
    <property type="match status" value="1"/>
</dbReference>
<keyword evidence="2" id="KW-0648">Protein biosynthesis</keyword>
<proteinExistence type="inferred from homology"/>
<organism evidence="3 4">
    <name type="scientific">Thermatribacter velox</name>
    <dbReference type="NCBI Taxonomy" id="3039681"/>
    <lineage>
        <taxon>Bacteria</taxon>
        <taxon>Pseudomonadati</taxon>
        <taxon>Atribacterota</taxon>
        <taxon>Atribacteria</taxon>
        <taxon>Atribacterales</taxon>
        <taxon>Thermatribacteraceae</taxon>
        <taxon>Thermatribacter</taxon>
    </lineage>
</organism>
<protein>
    <recommendedName>
        <fullName evidence="2">Peptide deformylase</fullName>
        <shortName evidence="2">PDF</shortName>
        <ecNumber evidence="2">3.5.1.88</ecNumber>
    </recommendedName>
    <alternativeName>
        <fullName evidence="2">Polypeptide deformylase</fullName>
    </alternativeName>
</protein>
<reference evidence="3 4" key="1">
    <citation type="submission" date="2023-03" db="EMBL/GenBank/DDBJ databases">
        <title>Novel Species.</title>
        <authorList>
            <person name="Ma S."/>
        </authorList>
    </citation>
    <scope>NUCLEOTIDE SEQUENCE [LARGE SCALE GENOMIC DNA]</scope>
    <source>
        <strain evidence="3 4">B11</strain>
    </source>
</reference>
<dbReference type="Proteomes" id="UP001461341">
    <property type="component" value="Chromosome"/>
</dbReference>
<feature type="active site" evidence="2">
    <location>
        <position position="133"/>
    </location>
</feature>
<evidence type="ECO:0000256" key="1">
    <source>
        <dbReference type="ARBA" id="ARBA00010759"/>
    </source>
</evidence>
<name>A0ABZ2Y841_9BACT</name>
<keyword evidence="2" id="KW-0408">Iron</keyword>
<comment type="function">
    <text evidence="2">Removes the formyl group from the N-terminal Met of newly synthesized proteins. Requires at least a dipeptide for an efficient rate of reaction. N-terminal L-methionine is a prerequisite for activity but the enzyme has broad specificity at other positions.</text>
</comment>
<dbReference type="NCBIfam" id="TIGR00079">
    <property type="entry name" value="pept_deformyl"/>
    <property type="match status" value="1"/>
</dbReference>
<dbReference type="Pfam" id="PF01327">
    <property type="entry name" value="Pep_deformylase"/>
    <property type="match status" value="1"/>
</dbReference>
<dbReference type="InterPro" id="IPR023635">
    <property type="entry name" value="Peptide_deformylase"/>
</dbReference>
<feature type="binding site" evidence="2">
    <location>
        <position position="132"/>
    </location>
    <ligand>
        <name>Fe cation</name>
        <dbReference type="ChEBI" id="CHEBI:24875"/>
    </ligand>
</feature>
<sequence length="169" mass="18750">MVRKIVLYGNPLLREKAQPVTSIDGRIVSILQDMEETMLASSGIGLAGNQVGVLLRLVTLVHPEQQKVLHLINPEIVEKSGDGELQEEGCLSLPGLYAKVERPEKTFVKALDINGKEIQIAAEGLLARILQHEIDHLNGTLFIDRLAPARRLLINGKLKQIARREKEEP</sequence>